<dbReference type="Pfam" id="PF17230">
    <property type="entry name" value="DUF5304"/>
    <property type="match status" value="1"/>
</dbReference>
<feature type="region of interest" description="Disordered" evidence="1">
    <location>
        <begin position="117"/>
        <end position="168"/>
    </location>
</feature>
<accession>A0A1I6RU44</accession>
<keyword evidence="3" id="KW-1185">Reference proteome</keyword>
<feature type="compositionally biased region" description="Gly residues" evidence="1">
    <location>
        <begin position="132"/>
        <end position="142"/>
    </location>
</feature>
<feature type="region of interest" description="Disordered" evidence="1">
    <location>
        <begin position="34"/>
        <end position="53"/>
    </location>
</feature>
<reference evidence="3" key="1">
    <citation type="submission" date="2016-10" db="EMBL/GenBank/DDBJ databases">
        <authorList>
            <person name="Varghese N."/>
            <person name="Submissions S."/>
        </authorList>
    </citation>
    <scope>NUCLEOTIDE SEQUENCE [LARGE SCALE GENOMIC DNA]</scope>
    <source>
        <strain evidence="3">CGMCC 4.7047</strain>
    </source>
</reference>
<feature type="compositionally biased region" description="Basic and acidic residues" evidence="1">
    <location>
        <begin position="34"/>
        <end position="44"/>
    </location>
</feature>
<dbReference type="RefSeq" id="WP_093842795.1">
    <property type="nucleotide sequence ID" value="NZ_CP054938.1"/>
</dbReference>
<protein>
    <submittedName>
        <fullName evidence="2">Uncharacterized protein</fullName>
    </submittedName>
</protein>
<dbReference type="STRING" id="1176198.SAMN05444716_103413"/>
<dbReference type="EMBL" id="FPAB01000003">
    <property type="protein sequence ID" value="SFS68253.1"/>
    <property type="molecule type" value="Genomic_DNA"/>
</dbReference>
<sequence length="168" mass="17880">MSEPTEQPAEQPSEQPADADPRAWEEACAEDLAAERARFRERTRQQPPPRDAAEELRKLMTAITEEAGRLGARFGADAALLAARARSTVNAEVLEHLSNAGAELVAAYRAAVVGYQRQAGQDRPAGREDGSGEGTGDGSGGNREGRERTGKDGDGEEPSGPAQRIDLD</sequence>
<gene>
    <name evidence="2" type="ORF">SAMN05444716_103413</name>
</gene>
<organism evidence="2 3">
    <name type="scientific">Streptomyces harbinensis</name>
    <dbReference type="NCBI Taxonomy" id="1176198"/>
    <lineage>
        <taxon>Bacteria</taxon>
        <taxon>Bacillati</taxon>
        <taxon>Actinomycetota</taxon>
        <taxon>Actinomycetes</taxon>
        <taxon>Kitasatosporales</taxon>
        <taxon>Streptomycetaceae</taxon>
        <taxon>Streptomyces</taxon>
    </lineage>
</organism>
<feature type="compositionally biased region" description="Polar residues" evidence="1">
    <location>
        <begin position="1"/>
        <end position="14"/>
    </location>
</feature>
<proteinExistence type="predicted"/>
<feature type="region of interest" description="Disordered" evidence="1">
    <location>
        <begin position="1"/>
        <end position="23"/>
    </location>
</feature>
<dbReference type="AlphaFoldDB" id="A0A1I6RU44"/>
<name>A0A1I6RU44_9ACTN</name>
<evidence type="ECO:0000313" key="2">
    <source>
        <dbReference type="EMBL" id="SFS68253.1"/>
    </source>
</evidence>
<dbReference type="Proteomes" id="UP000198873">
    <property type="component" value="Unassembled WGS sequence"/>
</dbReference>
<dbReference type="InterPro" id="IPR035183">
    <property type="entry name" value="DUF5304"/>
</dbReference>
<evidence type="ECO:0000256" key="1">
    <source>
        <dbReference type="SAM" id="MobiDB-lite"/>
    </source>
</evidence>
<evidence type="ECO:0000313" key="3">
    <source>
        <dbReference type="Proteomes" id="UP000198873"/>
    </source>
</evidence>
<feature type="compositionally biased region" description="Basic and acidic residues" evidence="1">
    <location>
        <begin position="143"/>
        <end position="153"/>
    </location>
</feature>